<dbReference type="SUPFAM" id="SSF52047">
    <property type="entry name" value="RNI-like"/>
    <property type="match status" value="1"/>
</dbReference>
<name>A0A9P5U6Y1_9AGAR</name>
<evidence type="ECO:0000313" key="1">
    <source>
        <dbReference type="EMBL" id="KAF9068267.1"/>
    </source>
</evidence>
<dbReference type="AlphaFoldDB" id="A0A9P5U6Y1"/>
<gene>
    <name evidence="1" type="ORF">BDP27DRAFT_1295432</name>
</gene>
<dbReference type="OrthoDB" id="3071584at2759"/>
<proteinExistence type="predicted"/>
<comment type="caution">
    <text evidence="1">The sequence shown here is derived from an EMBL/GenBank/DDBJ whole genome shotgun (WGS) entry which is preliminary data.</text>
</comment>
<evidence type="ECO:0000313" key="2">
    <source>
        <dbReference type="Proteomes" id="UP000772434"/>
    </source>
</evidence>
<keyword evidence="2" id="KW-1185">Reference proteome</keyword>
<reference evidence="1" key="1">
    <citation type="submission" date="2020-11" db="EMBL/GenBank/DDBJ databases">
        <authorList>
            <consortium name="DOE Joint Genome Institute"/>
            <person name="Ahrendt S."/>
            <person name="Riley R."/>
            <person name="Andreopoulos W."/>
            <person name="Labutti K."/>
            <person name="Pangilinan J."/>
            <person name="Ruiz-Duenas F.J."/>
            <person name="Barrasa J.M."/>
            <person name="Sanchez-Garcia M."/>
            <person name="Camarero S."/>
            <person name="Miyauchi S."/>
            <person name="Serrano A."/>
            <person name="Linde D."/>
            <person name="Babiker R."/>
            <person name="Drula E."/>
            <person name="Ayuso-Fernandez I."/>
            <person name="Pacheco R."/>
            <person name="Padilla G."/>
            <person name="Ferreira P."/>
            <person name="Barriuso J."/>
            <person name="Kellner H."/>
            <person name="Castanera R."/>
            <person name="Alfaro M."/>
            <person name="Ramirez L."/>
            <person name="Pisabarro A.G."/>
            <person name="Kuo A."/>
            <person name="Tritt A."/>
            <person name="Lipzen A."/>
            <person name="He G."/>
            <person name="Yan M."/>
            <person name="Ng V."/>
            <person name="Cullen D."/>
            <person name="Martin F."/>
            <person name="Rosso M.-N."/>
            <person name="Henrissat B."/>
            <person name="Hibbett D."/>
            <person name="Martinez A.T."/>
            <person name="Grigoriev I.V."/>
        </authorList>
    </citation>
    <scope>NUCLEOTIDE SEQUENCE</scope>
    <source>
        <strain evidence="1">AH 40177</strain>
    </source>
</reference>
<dbReference type="EMBL" id="JADNRY010000063">
    <property type="protein sequence ID" value="KAF9068267.1"/>
    <property type="molecule type" value="Genomic_DNA"/>
</dbReference>
<evidence type="ECO:0008006" key="3">
    <source>
        <dbReference type="Google" id="ProtNLM"/>
    </source>
</evidence>
<accession>A0A9P5U6Y1</accession>
<protein>
    <recommendedName>
        <fullName evidence="3">F-box domain-containing protein</fullName>
    </recommendedName>
</protein>
<organism evidence="1 2">
    <name type="scientific">Rhodocollybia butyracea</name>
    <dbReference type="NCBI Taxonomy" id="206335"/>
    <lineage>
        <taxon>Eukaryota</taxon>
        <taxon>Fungi</taxon>
        <taxon>Dikarya</taxon>
        <taxon>Basidiomycota</taxon>
        <taxon>Agaricomycotina</taxon>
        <taxon>Agaricomycetes</taxon>
        <taxon>Agaricomycetidae</taxon>
        <taxon>Agaricales</taxon>
        <taxon>Marasmiineae</taxon>
        <taxon>Omphalotaceae</taxon>
        <taxon>Rhodocollybia</taxon>
    </lineage>
</organism>
<dbReference type="Proteomes" id="UP000772434">
    <property type="component" value="Unassembled WGS sequence"/>
</dbReference>
<sequence length="488" mass="55286">MRADDLPLEIWLHITRFIPDATIRSMIAVNSFFYNLSMDLRYKSLELQRINSRTRILLNRLADPAVGTRVHALTASPDFRFYGTGGRAPSMRDRFQNVLHTFHLAGPILRPEEEGTYALISALPYMTNVKAFTIDSHSWGQHSGPELSTFLSTAWTTFGSNLRKLSLRGHAASFRTIISSQPALPMVEELFFELIDNPLSSTRQADADTLVTVFAPFINSFSSRLQALTLWAWASIELSGLFNTLNKFPLLTCFNFQTSFPRTFRIDPSSLSGFLRNHCSQLDILVLRLNTTPLLHAISTEQRLSEWTLKTFEENHFSRLHELQLYPSALPEGFRGLLSCIQQSADTLQNLVVRERYLDPDDVITLLNVLPLGLRSLRLNLRELNVELFDVITSRLPTLSSLSLYISNVSTTFTSDMEARTFNNLKLHNVGVWQSGSTANEIMRVIGRTIPSVNSFWSLGTTDIEASNDRELEPIVDWSTRNIDDGIH</sequence>